<dbReference type="Pfam" id="PF01328">
    <property type="entry name" value="Peroxidase_2"/>
    <property type="match status" value="1"/>
</dbReference>
<evidence type="ECO:0000259" key="9">
    <source>
        <dbReference type="PROSITE" id="PS51405"/>
    </source>
</evidence>
<organism evidence="10 11">
    <name type="scientific">Aspergillus clavatus (strain ATCC 1007 / CBS 513.65 / DSM 816 / NCTC 3887 / NRRL 1 / QM 1276 / 107)</name>
    <dbReference type="NCBI Taxonomy" id="344612"/>
    <lineage>
        <taxon>Eukaryota</taxon>
        <taxon>Fungi</taxon>
        <taxon>Dikarya</taxon>
        <taxon>Ascomycota</taxon>
        <taxon>Pezizomycotina</taxon>
        <taxon>Eurotiomycetes</taxon>
        <taxon>Eurotiomycetidae</taxon>
        <taxon>Eurotiales</taxon>
        <taxon>Aspergillaceae</taxon>
        <taxon>Aspergillus</taxon>
        <taxon>Aspergillus subgen. Fumigati</taxon>
    </lineage>
</organism>
<evidence type="ECO:0000256" key="6">
    <source>
        <dbReference type="ARBA" id="ARBA00023004"/>
    </source>
</evidence>
<dbReference type="InterPro" id="IPR000028">
    <property type="entry name" value="Chloroperoxidase"/>
</dbReference>
<dbReference type="OrthoDB" id="407298at2759"/>
<feature type="compositionally biased region" description="Basic and acidic residues" evidence="8">
    <location>
        <begin position="12"/>
        <end position="25"/>
    </location>
</feature>
<sequence length="252" mass="28244">MAEPNKIQETPPKGEYHPAGPDDLRSPCPVLNSLANHGIIARDGRNITAAELKSAVRYLGLGIDVATVLVNGSFQVHSDDPKKTGDGARLGLRDRDQVNKDGVPVLNLDQVGRPHATEHDVSITRQDRALGDCIRADPVLLKRFLAAPRADQGYSASDLGRYRKTRFEEQRSENPELDFDRQKHYIACLEVGAIECVFGEGFPYRVPERYIQALFAEERLPLDQGWKPRRIPMMLLELGVVVLRISHFAWPF</sequence>
<evidence type="ECO:0000256" key="3">
    <source>
        <dbReference type="ARBA" id="ARBA00022617"/>
    </source>
</evidence>
<evidence type="ECO:0000313" key="10">
    <source>
        <dbReference type="EMBL" id="EAW14884.1"/>
    </source>
</evidence>
<keyword evidence="5" id="KW-0560">Oxidoreductase</keyword>
<evidence type="ECO:0000256" key="4">
    <source>
        <dbReference type="ARBA" id="ARBA00022723"/>
    </source>
</evidence>
<keyword evidence="11" id="KW-1185">Reference proteome</keyword>
<name>A1C5B6_ASPCL</name>
<comment type="cofactor">
    <cofactor evidence="1">
        <name>heme b</name>
        <dbReference type="ChEBI" id="CHEBI:60344"/>
    </cofactor>
</comment>
<dbReference type="HOGENOM" id="CLU_050230_2_1_1"/>
<keyword evidence="6" id="KW-0408">Iron</keyword>
<evidence type="ECO:0000256" key="1">
    <source>
        <dbReference type="ARBA" id="ARBA00001970"/>
    </source>
</evidence>
<dbReference type="InterPro" id="IPR036851">
    <property type="entry name" value="Chloroperoxidase-like_sf"/>
</dbReference>
<dbReference type="Gene3D" id="1.10.489.10">
    <property type="entry name" value="Chloroperoxidase-like"/>
    <property type="match status" value="1"/>
</dbReference>
<evidence type="ECO:0000256" key="8">
    <source>
        <dbReference type="SAM" id="MobiDB-lite"/>
    </source>
</evidence>
<proteinExistence type="inferred from homology"/>
<gene>
    <name evidence="10" type="ORF">ACLA_002950</name>
</gene>
<dbReference type="Proteomes" id="UP000006701">
    <property type="component" value="Unassembled WGS sequence"/>
</dbReference>
<keyword evidence="3" id="KW-0349">Heme</keyword>
<dbReference type="KEGG" id="act:ACLA_002950"/>
<keyword evidence="4" id="KW-0479">Metal-binding</keyword>
<dbReference type="PROSITE" id="PS51405">
    <property type="entry name" value="HEME_HALOPEROXIDASE"/>
    <property type="match status" value="1"/>
</dbReference>
<dbReference type="GO" id="GO:0004601">
    <property type="term" value="F:peroxidase activity"/>
    <property type="evidence" value="ECO:0007669"/>
    <property type="project" value="UniProtKB-KW"/>
</dbReference>
<dbReference type="EMBL" id="DS027004">
    <property type="protein sequence ID" value="EAW14884.1"/>
    <property type="molecule type" value="Genomic_DNA"/>
</dbReference>
<dbReference type="RefSeq" id="XP_001276310.1">
    <property type="nucleotide sequence ID" value="XM_001276309.1"/>
</dbReference>
<accession>A1C5B6</accession>
<protein>
    <submittedName>
        <fullName evidence="10">Peroxidase, putative</fullName>
    </submittedName>
</protein>
<evidence type="ECO:0000313" key="11">
    <source>
        <dbReference type="Proteomes" id="UP000006701"/>
    </source>
</evidence>
<dbReference type="SUPFAM" id="SSF47571">
    <property type="entry name" value="Cloroperoxidase"/>
    <property type="match status" value="1"/>
</dbReference>
<evidence type="ECO:0000256" key="7">
    <source>
        <dbReference type="ARBA" id="ARBA00025795"/>
    </source>
</evidence>
<dbReference type="PANTHER" id="PTHR33577">
    <property type="entry name" value="STERIGMATOCYSTIN BIOSYNTHESIS PEROXIDASE STCC-RELATED"/>
    <property type="match status" value="1"/>
</dbReference>
<evidence type="ECO:0000256" key="5">
    <source>
        <dbReference type="ARBA" id="ARBA00023002"/>
    </source>
</evidence>
<dbReference type="OMA" id="AFANPIF"/>
<dbReference type="AlphaFoldDB" id="A1C5B6"/>
<dbReference type="PANTHER" id="PTHR33577:SF9">
    <property type="entry name" value="PEROXIDASE STCC"/>
    <property type="match status" value="1"/>
</dbReference>
<reference evidence="10 11" key="1">
    <citation type="journal article" date="2008" name="PLoS Genet.">
        <title>Genomic islands in the pathogenic filamentous fungus Aspergillus fumigatus.</title>
        <authorList>
            <person name="Fedorova N.D."/>
            <person name="Khaldi N."/>
            <person name="Joardar V.S."/>
            <person name="Maiti R."/>
            <person name="Amedeo P."/>
            <person name="Anderson M.J."/>
            <person name="Crabtree J."/>
            <person name="Silva J.C."/>
            <person name="Badger J.H."/>
            <person name="Albarraq A."/>
            <person name="Angiuoli S."/>
            <person name="Bussey H."/>
            <person name="Bowyer P."/>
            <person name="Cotty P.J."/>
            <person name="Dyer P.S."/>
            <person name="Egan A."/>
            <person name="Galens K."/>
            <person name="Fraser-Liggett C.M."/>
            <person name="Haas B.J."/>
            <person name="Inman J.M."/>
            <person name="Kent R."/>
            <person name="Lemieux S."/>
            <person name="Malavazi I."/>
            <person name="Orvis J."/>
            <person name="Roemer T."/>
            <person name="Ronning C.M."/>
            <person name="Sundaram J.P."/>
            <person name="Sutton G."/>
            <person name="Turner G."/>
            <person name="Venter J.C."/>
            <person name="White O.R."/>
            <person name="Whitty B.R."/>
            <person name="Youngman P."/>
            <person name="Wolfe K.H."/>
            <person name="Goldman G.H."/>
            <person name="Wortman J.R."/>
            <person name="Jiang B."/>
            <person name="Denning D.W."/>
            <person name="Nierman W.C."/>
        </authorList>
    </citation>
    <scope>NUCLEOTIDE SEQUENCE [LARGE SCALE GENOMIC DNA]</scope>
    <source>
        <strain evidence="11">ATCC 1007 / CBS 513.65 / DSM 816 / NCTC 3887 / NRRL 1</strain>
    </source>
</reference>
<dbReference type="eggNOG" id="ENOG502S7NB">
    <property type="taxonomic scope" value="Eukaryota"/>
</dbReference>
<dbReference type="GO" id="GO:0046872">
    <property type="term" value="F:metal ion binding"/>
    <property type="evidence" value="ECO:0007669"/>
    <property type="project" value="UniProtKB-KW"/>
</dbReference>
<feature type="domain" description="Heme haloperoxidase family profile" evidence="9">
    <location>
        <begin position="12"/>
        <end position="240"/>
    </location>
</feature>
<feature type="region of interest" description="Disordered" evidence="8">
    <location>
        <begin position="1"/>
        <end position="25"/>
    </location>
</feature>
<dbReference type="GeneID" id="4708389"/>
<evidence type="ECO:0000256" key="2">
    <source>
        <dbReference type="ARBA" id="ARBA00022559"/>
    </source>
</evidence>
<keyword evidence="2 10" id="KW-0575">Peroxidase</keyword>
<comment type="similarity">
    <text evidence="7">Belongs to the chloroperoxidase family.</text>
</comment>
<dbReference type="VEuPathDB" id="FungiDB:ACLA_002950"/>